<name>A0ABW0NRW7_9MICO</name>
<proteinExistence type="predicted"/>
<dbReference type="Gene3D" id="3.40.50.2300">
    <property type="match status" value="2"/>
</dbReference>
<feature type="domain" description="HTH lacI-type" evidence="5">
    <location>
        <begin position="6"/>
        <end position="62"/>
    </location>
</feature>
<evidence type="ECO:0000256" key="1">
    <source>
        <dbReference type="ARBA" id="ARBA00022491"/>
    </source>
</evidence>
<comment type="caution">
    <text evidence="6">The sequence shown here is derived from an EMBL/GenBank/DDBJ whole genome shotgun (WGS) entry which is preliminary data.</text>
</comment>
<dbReference type="InterPro" id="IPR010982">
    <property type="entry name" value="Lambda_DNA-bd_dom_sf"/>
</dbReference>
<dbReference type="PANTHER" id="PTHR30146:SF148">
    <property type="entry name" value="HTH-TYPE TRANSCRIPTIONAL REPRESSOR PURR-RELATED"/>
    <property type="match status" value="1"/>
</dbReference>
<dbReference type="Pfam" id="PF13377">
    <property type="entry name" value="Peripla_BP_3"/>
    <property type="match status" value="1"/>
</dbReference>
<evidence type="ECO:0000256" key="4">
    <source>
        <dbReference type="ARBA" id="ARBA00023163"/>
    </source>
</evidence>
<protein>
    <submittedName>
        <fullName evidence="6">LacI family DNA-binding transcriptional regulator</fullName>
    </submittedName>
</protein>
<dbReference type="InterPro" id="IPR046335">
    <property type="entry name" value="LacI/GalR-like_sensor"/>
</dbReference>
<dbReference type="CDD" id="cd06288">
    <property type="entry name" value="PBP1_sucrose_transcription_regulator"/>
    <property type="match status" value="1"/>
</dbReference>
<evidence type="ECO:0000313" key="7">
    <source>
        <dbReference type="Proteomes" id="UP001596039"/>
    </source>
</evidence>
<evidence type="ECO:0000313" key="6">
    <source>
        <dbReference type="EMBL" id="MFC5502713.1"/>
    </source>
</evidence>
<reference evidence="7" key="1">
    <citation type="journal article" date="2019" name="Int. J. Syst. Evol. Microbiol.">
        <title>The Global Catalogue of Microorganisms (GCM) 10K type strain sequencing project: providing services to taxonomists for standard genome sequencing and annotation.</title>
        <authorList>
            <consortium name="The Broad Institute Genomics Platform"/>
            <consortium name="The Broad Institute Genome Sequencing Center for Infectious Disease"/>
            <person name="Wu L."/>
            <person name="Ma J."/>
        </authorList>
    </citation>
    <scope>NUCLEOTIDE SEQUENCE [LARGE SCALE GENOMIC DNA]</scope>
    <source>
        <strain evidence="7">CGMCC 4.6997</strain>
    </source>
</reference>
<accession>A0ABW0NRW7</accession>
<keyword evidence="7" id="KW-1185">Reference proteome</keyword>
<dbReference type="PROSITE" id="PS50932">
    <property type="entry name" value="HTH_LACI_2"/>
    <property type="match status" value="1"/>
</dbReference>
<keyword evidence="2" id="KW-0805">Transcription regulation</keyword>
<dbReference type="PANTHER" id="PTHR30146">
    <property type="entry name" value="LACI-RELATED TRANSCRIPTIONAL REPRESSOR"/>
    <property type="match status" value="1"/>
</dbReference>
<dbReference type="Gene3D" id="1.10.260.40">
    <property type="entry name" value="lambda repressor-like DNA-binding domains"/>
    <property type="match status" value="1"/>
</dbReference>
<keyword evidence="3 6" id="KW-0238">DNA-binding</keyword>
<keyword evidence="4" id="KW-0804">Transcription</keyword>
<keyword evidence="1" id="KW-0678">Repressor</keyword>
<dbReference type="InterPro" id="IPR028082">
    <property type="entry name" value="Peripla_BP_I"/>
</dbReference>
<sequence>MRARRVTLAEVARRAGVSPTAASMILNGRPDTRLSADAHARVNAAASELGYRPNIGARALRTDRSFTIAFISDVVATTRFASGLIRGALEEAETSGHVMLVLETGGEPARENEAIEAALDRQVDGIVFATMRARELYLPDLPASTPVVMLNATNKHYPTSVLPDEERGGRSAVDLLVSAGHSDGIAIIGQNDEVEKDLFRSETVARRVRGIRDEMRHLGLEFVAEESCWEWEPSNGYAATMALLDRRDDVRALLCMNDRLAFGAYQALADHHLGAGRDVSVVSFDNDELAAYLRPGLTTVALPHEQMGQEAVRLLLAGDRGQTPLERLVPMPVIERQSIMTGLTSTSAARDEAAARLGRIQVVG</sequence>
<evidence type="ECO:0000259" key="5">
    <source>
        <dbReference type="PROSITE" id="PS50932"/>
    </source>
</evidence>
<dbReference type="GO" id="GO:0003677">
    <property type="term" value="F:DNA binding"/>
    <property type="evidence" value="ECO:0007669"/>
    <property type="project" value="UniProtKB-KW"/>
</dbReference>
<evidence type="ECO:0000256" key="2">
    <source>
        <dbReference type="ARBA" id="ARBA00023015"/>
    </source>
</evidence>
<dbReference type="SMART" id="SM00354">
    <property type="entry name" value="HTH_LACI"/>
    <property type="match status" value="1"/>
</dbReference>
<dbReference type="SUPFAM" id="SSF47413">
    <property type="entry name" value="lambda repressor-like DNA-binding domains"/>
    <property type="match status" value="1"/>
</dbReference>
<evidence type="ECO:0000256" key="3">
    <source>
        <dbReference type="ARBA" id="ARBA00023125"/>
    </source>
</evidence>
<gene>
    <name evidence="6" type="ORF">ACFPJ4_10735</name>
</gene>
<dbReference type="InterPro" id="IPR000843">
    <property type="entry name" value="HTH_LacI"/>
</dbReference>
<dbReference type="EMBL" id="JBHSMG010000002">
    <property type="protein sequence ID" value="MFC5502713.1"/>
    <property type="molecule type" value="Genomic_DNA"/>
</dbReference>
<dbReference type="Pfam" id="PF00356">
    <property type="entry name" value="LacI"/>
    <property type="match status" value="1"/>
</dbReference>
<dbReference type="Proteomes" id="UP001596039">
    <property type="component" value="Unassembled WGS sequence"/>
</dbReference>
<dbReference type="SUPFAM" id="SSF53822">
    <property type="entry name" value="Periplasmic binding protein-like I"/>
    <property type="match status" value="1"/>
</dbReference>
<organism evidence="6 7">
    <name type="scientific">Lysinimonas soli</name>
    <dbReference type="NCBI Taxonomy" id="1074233"/>
    <lineage>
        <taxon>Bacteria</taxon>
        <taxon>Bacillati</taxon>
        <taxon>Actinomycetota</taxon>
        <taxon>Actinomycetes</taxon>
        <taxon>Micrococcales</taxon>
        <taxon>Microbacteriaceae</taxon>
        <taxon>Lysinimonas</taxon>
    </lineage>
</organism>
<dbReference type="CDD" id="cd01392">
    <property type="entry name" value="HTH_LacI"/>
    <property type="match status" value="1"/>
</dbReference>
<dbReference type="RefSeq" id="WP_386740406.1">
    <property type="nucleotide sequence ID" value="NZ_JBHSMG010000002.1"/>
</dbReference>